<dbReference type="EMBL" id="RRYP01016825">
    <property type="protein sequence ID" value="TNV74573.1"/>
    <property type="molecule type" value="Genomic_DNA"/>
</dbReference>
<gene>
    <name evidence="1" type="ORF">FGO68_gene11972</name>
</gene>
<evidence type="ECO:0000313" key="2">
    <source>
        <dbReference type="Proteomes" id="UP000785679"/>
    </source>
</evidence>
<name>A0A8J8NGE7_HALGN</name>
<dbReference type="Proteomes" id="UP000785679">
    <property type="component" value="Unassembled WGS sequence"/>
</dbReference>
<sequence length="83" mass="9732">MGSFIQLYACSLMHSCICQLRRAFSSRKRQENTSLKSYSLQLDSWWLLRYSFLYNFMIWEGLQICGLLTTKPNVLQAQLCNLA</sequence>
<protein>
    <submittedName>
        <fullName evidence="1">Uncharacterized protein</fullName>
    </submittedName>
</protein>
<accession>A0A8J8NGE7</accession>
<reference evidence="1" key="1">
    <citation type="submission" date="2019-06" db="EMBL/GenBank/DDBJ databases">
        <authorList>
            <person name="Zheng W."/>
        </authorList>
    </citation>
    <scope>NUCLEOTIDE SEQUENCE</scope>
    <source>
        <strain evidence="1">QDHG01</strain>
    </source>
</reference>
<proteinExistence type="predicted"/>
<comment type="caution">
    <text evidence="1">The sequence shown here is derived from an EMBL/GenBank/DDBJ whole genome shotgun (WGS) entry which is preliminary data.</text>
</comment>
<organism evidence="1 2">
    <name type="scientific">Halteria grandinella</name>
    <dbReference type="NCBI Taxonomy" id="5974"/>
    <lineage>
        <taxon>Eukaryota</taxon>
        <taxon>Sar</taxon>
        <taxon>Alveolata</taxon>
        <taxon>Ciliophora</taxon>
        <taxon>Intramacronucleata</taxon>
        <taxon>Spirotrichea</taxon>
        <taxon>Stichotrichia</taxon>
        <taxon>Sporadotrichida</taxon>
        <taxon>Halteriidae</taxon>
        <taxon>Halteria</taxon>
    </lineage>
</organism>
<keyword evidence="2" id="KW-1185">Reference proteome</keyword>
<dbReference type="AlphaFoldDB" id="A0A8J8NGE7"/>
<evidence type="ECO:0000313" key="1">
    <source>
        <dbReference type="EMBL" id="TNV74573.1"/>
    </source>
</evidence>